<dbReference type="EMBL" id="BFEA01000384">
    <property type="protein sequence ID" value="GBG81726.1"/>
    <property type="molecule type" value="Genomic_DNA"/>
</dbReference>
<evidence type="ECO:0000313" key="2">
    <source>
        <dbReference type="EMBL" id="GBG81726.1"/>
    </source>
</evidence>
<sequence>MHMWFCASPAERNWAVHEGIHTKKRNQLAFEKVVQLVEITANVRLTEYRRVGCGYVLPWQQDEGMLDCQAGLEVEPVRMGTRRGMTEEEIARQEEGAPSAAAVEGGMAPAAVADATIAAAVDEIAAAAAATVLEEMATTLLEEEATVEVDGAVAVEEEDTPSAAAVEGGVAGPVEKEIAAQAEVQHGGDDERVMQHFLIEELDPVIAGMTPGVARGFGISDSEMGTHLNFDLSMGLPPSCGGATSTDRAPSRDEAAGQTLTQTPWERTTTESPDVSREIMKRERGRLLASSNPRAQAFARALEEARLRETGGDCVQGGVVAGEDVAEGVAAEAVDEALPGGAEAADVADVVVEGRS</sequence>
<protein>
    <submittedName>
        <fullName evidence="2">Uncharacterized protein</fullName>
    </submittedName>
</protein>
<evidence type="ECO:0000313" key="3">
    <source>
        <dbReference type="Proteomes" id="UP000265515"/>
    </source>
</evidence>
<dbReference type="AlphaFoldDB" id="A0A388LHD4"/>
<comment type="caution">
    <text evidence="2">The sequence shown here is derived from an EMBL/GenBank/DDBJ whole genome shotgun (WGS) entry which is preliminary data.</text>
</comment>
<name>A0A388LHD4_CHABU</name>
<dbReference type="Gramene" id="GBG81726">
    <property type="protein sequence ID" value="GBG81726"/>
    <property type="gene ID" value="CBR_g32718"/>
</dbReference>
<organism evidence="2 3">
    <name type="scientific">Chara braunii</name>
    <name type="common">Braun's stonewort</name>
    <dbReference type="NCBI Taxonomy" id="69332"/>
    <lineage>
        <taxon>Eukaryota</taxon>
        <taxon>Viridiplantae</taxon>
        <taxon>Streptophyta</taxon>
        <taxon>Charophyceae</taxon>
        <taxon>Charales</taxon>
        <taxon>Characeae</taxon>
        <taxon>Chara</taxon>
    </lineage>
</organism>
<feature type="region of interest" description="Disordered" evidence="1">
    <location>
        <begin position="239"/>
        <end position="274"/>
    </location>
</feature>
<gene>
    <name evidence="2" type="ORF">CBR_g32718</name>
</gene>
<reference evidence="2 3" key="1">
    <citation type="journal article" date="2018" name="Cell">
        <title>The Chara Genome: Secondary Complexity and Implications for Plant Terrestrialization.</title>
        <authorList>
            <person name="Nishiyama T."/>
            <person name="Sakayama H."/>
            <person name="Vries J.D."/>
            <person name="Buschmann H."/>
            <person name="Saint-Marcoux D."/>
            <person name="Ullrich K.K."/>
            <person name="Haas F.B."/>
            <person name="Vanderstraeten L."/>
            <person name="Becker D."/>
            <person name="Lang D."/>
            <person name="Vosolsobe S."/>
            <person name="Rombauts S."/>
            <person name="Wilhelmsson P.K.I."/>
            <person name="Janitza P."/>
            <person name="Kern R."/>
            <person name="Heyl A."/>
            <person name="Rumpler F."/>
            <person name="Villalobos L.I.A.C."/>
            <person name="Clay J.M."/>
            <person name="Skokan R."/>
            <person name="Toyoda A."/>
            <person name="Suzuki Y."/>
            <person name="Kagoshima H."/>
            <person name="Schijlen E."/>
            <person name="Tajeshwar N."/>
            <person name="Catarino B."/>
            <person name="Hetherington A.J."/>
            <person name="Saltykova A."/>
            <person name="Bonnot C."/>
            <person name="Breuninger H."/>
            <person name="Symeonidi A."/>
            <person name="Radhakrishnan G.V."/>
            <person name="Van Nieuwerburgh F."/>
            <person name="Deforce D."/>
            <person name="Chang C."/>
            <person name="Karol K.G."/>
            <person name="Hedrich R."/>
            <person name="Ulvskov P."/>
            <person name="Glockner G."/>
            <person name="Delwiche C.F."/>
            <person name="Petrasek J."/>
            <person name="Van de Peer Y."/>
            <person name="Friml J."/>
            <person name="Beilby M."/>
            <person name="Dolan L."/>
            <person name="Kohara Y."/>
            <person name="Sugano S."/>
            <person name="Fujiyama A."/>
            <person name="Delaux P.-M."/>
            <person name="Quint M."/>
            <person name="TheiBen G."/>
            <person name="Hagemann M."/>
            <person name="Harholt J."/>
            <person name="Dunand C."/>
            <person name="Zachgo S."/>
            <person name="Langdale J."/>
            <person name="Maumus F."/>
            <person name="Straeten D.V.D."/>
            <person name="Gould S.B."/>
            <person name="Rensing S.A."/>
        </authorList>
    </citation>
    <scope>NUCLEOTIDE SEQUENCE [LARGE SCALE GENOMIC DNA]</scope>
    <source>
        <strain evidence="2 3">S276</strain>
    </source>
</reference>
<dbReference type="Proteomes" id="UP000265515">
    <property type="component" value="Unassembled WGS sequence"/>
</dbReference>
<evidence type="ECO:0000256" key="1">
    <source>
        <dbReference type="SAM" id="MobiDB-lite"/>
    </source>
</evidence>
<accession>A0A388LHD4</accession>
<feature type="compositionally biased region" description="Polar residues" evidence="1">
    <location>
        <begin position="258"/>
        <end position="273"/>
    </location>
</feature>
<proteinExistence type="predicted"/>
<keyword evidence="3" id="KW-1185">Reference proteome</keyword>